<evidence type="ECO:0000256" key="5">
    <source>
        <dbReference type="SAM" id="SignalP"/>
    </source>
</evidence>
<dbReference type="Proteomes" id="UP001146120">
    <property type="component" value="Unassembled WGS sequence"/>
</dbReference>
<dbReference type="AlphaFoldDB" id="A0AAV2YHR0"/>
<evidence type="ECO:0000256" key="4">
    <source>
        <dbReference type="ARBA" id="ARBA00023136"/>
    </source>
</evidence>
<keyword evidence="8" id="KW-1185">Reference proteome</keyword>
<protein>
    <submittedName>
        <fullName evidence="6">Uncharacterized protein</fullName>
    </submittedName>
</protein>
<keyword evidence="2" id="KW-0812">Transmembrane</keyword>
<evidence type="ECO:0000256" key="2">
    <source>
        <dbReference type="ARBA" id="ARBA00022692"/>
    </source>
</evidence>
<dbReference type="PANTHER" id="PTHR35518:SF2">
    <property type="entry name" value="MAINTENANCE OF TELOMERE CAPPING PROTEIN 6"/>
    <property type="match status" value="1"/>
</dbReference>
<dbReference type="InterPro" id="IPR051008">
    <property type="entry name" value="Telomere_Capping_Maintenance"/>
</dbReference>
<keyword evidence="5" id="KW-0732">Signal</keyword>
<evidence type="ECO:0000256" key="1">
    <source>
        <dbReference type="ARBA" id="ARBA00004370"/>
    </source>
</evidence>
<dbReference type="Gene3D" id="3.20.20.190">
    <property type="entry name" value="Phosphatidylinositol (PI) phosphodiesterase"/>
    <property type="match status" value="1"/>
</dbReference>
<sequence>MSLVRALRCVALLVLVGVIASLAAVHADAGSQCGSVPFVSVPSAYGINTCVGNNKAGLLKIAAASPLKCSIFTLMKIPRSKPLLDLHDMIKQMIDCPWYMSARFHRYMTGMGDKEMNAFCADLSNLVLPCADALLPSLIDMIHEDTQCCSQLSDLLDMLYLVVPAGIDHKAFLLNDILNSVNSFFCSRRDDTKQTCGRSMFSQLIAMHTEEDFVIFGSMLLPFLTIAPGQECRAMTGLPYNNSASSTMQMARTIDYSCCVHQIRPLFTAVTQMFESALALTPAEFLNGVVDFPSTSSAKFVDSVAATAQCQFQTKCSNPAFIIKPQPREVRSAPGVARKNILPDDVKCTRVERCDTAGTVCSEVCQYGTADLTSDWMKQTLKFQRALAESGPLCLAQVPATHNSAITLADGYGNRDQLINRQLNPRKATSIMQTNNHLLSVVDQLNLGVRFVEIDTHLFLGDFRTGHCGTIGSKTVDTLFYTVMAQLVDYGEVHWSPPLLGCFPSLSGIRADEQMKTKTAMHQIRQWLDKPANKDEFVFVYLDTGAEIGFQNFEGLNSIIREAFVDLIVPADILDSLDDREWRNASIDSLKKDGYRVVVLANRHTGVAYNLDRFCGGHVLLDTKLIDSSPDAFGRIGETAIYGSDYFVRSYQSRLRYISINQNGGLSRELPDFLTPTNIAKYVRWNVNLVAADMLDGASMRGFVWSWAENEPSTSANATTFINADGRWRTSATLPREHKACWHGSDLDWIVIPYTTECPRNSTASFPRDAYQNTLLLRAIQKAEISHPVVIDAPTIKS</sequence>
<comment type="subcellular location">
    <subcellularLocation>
        <location evidence="1">Membrane</location>
    </subcellularLocation>
</comment>
<dbReference type="SUPFAM" id="SSF51695">
    <property type="entry name" value="PLC-like phosphodiesterases"/>
    <property type="match status" value="1"/>
</dbReference>
<evidence type="ECO:0000313" key="6">
    <source>
        <dbReference type="EMBL" id="DAZ93661.1"/>
    </source>
</evidence>
<dbReference type="EMBL" id="DAKRPA010000167">
    <property type="protein sequence ID" value="DAZ96468.1"/>
    <property type="molecule type" value="Genomic_DNA"/>
</dbReference>
<feature type="signal peptide" evidence="5">
    <location>
        <begin position="1"/>
        <end position="27"/>
    </location>
</feature>
<proteinExistence type="predicted"/>
<evidence type="ECO:0000313" key="8">
    <source>
        <dbReference type="Proteomes" id="UP001146120"/>
    </source>
</evidence>
<dbReference type="GO" id="GO:0016020">
    <property type="term" value="C:membrane"/>
    <property type="evidence" value="ECO:0007669"/>
    <property type="project" value="UniProtKB-SubCell"/>
</dbReference>
<comment type="caution">
    <text evidence="6">The sequence shown here is derived from an EMBL/GenBank/DDBJ whole genome shotgun (WGS) entry which is preliminary data.</text>
</comment>
<reference evidence="6" key="1">
    <citation type="submission" date="2022-11" db="EMBL/GenBank/DDBJ databases">
        <authorList>
            <person name="Morgan W.R."/>
            <person name="Tartar A."/>
        </authorList>
    </citation>
    <scope>NUCLEOTIDE SEQUENCE</scope>
    <source>
        <strain evidence="6">ARSEF 373</strain>
    </source>
</reference>
<organism evidence="6 8">
    <name type="scientific">Lagenidium giganteum</name>
    <dbReference type="NCBI Taxonomy" id="4803"/>
    <lineage>
        <taxon>Eukaryota</taxon>
        <taxon>Sar</taxon>
        <taxon>Stramenopiles</taxon>
        <taxon>Oomycota</taxon>
        <taxon>Peronosporomycetes</taxon>
        <taxon>Pythiales</taxon>
        <taxon>Pythiaceae</taxon>
    </lineage>
</organism>
<dbReference type="GO" id="GO:0006629">
    <property type="term" value="P:lipid metabolic process"/>
    <property type="evidence" value="ECO:0007669"/>
    <property type="project" value="InterPro"/>
</dbReference>
<dbReference type="GO" id="GO:0008081">
    <property type="term" value="F:phosphoric diester hydrolase activity"/>
    <property type="evidence" value="ECO:0007669"/>
    <property type="project" value="InterPro"/>
</dbReference>
<reference evidence="6" key="2">
    <citation type="journal article" date="2023" name="Microbiol Resour">
        <title>Decontamination and Annotation of the Draft Genome Sequence of the Oomycete Lagenidium giganteum ARSEF 373.</title>
        <authorList>
            <person name="Morgan W.R."/>
            <person name="Tartar A."/>
        </authorList>
    </citation>
    <scope>NUCLEOTIDE SEQUENCE</scope>
    <source>
        <strain evidence="6">ARSEF 373</strain>
    </source>
</reference>
<accession>A0AAV2YHR0</accession>
<keyword evidence="3" id="KW-1133">Transmembrane helix</keyword>
<evidence type="ECO:0000256" key="3">
    <source>
        <dbReference type="ARBA" id="ARBA00022989"/>
    </source>
</evidence>
<keyword evidence="4" id="KW-0472">Membrane</keyword>
<evidence type="ECO:0000313" key="7">
    <source>
        <dbReference type="EMBL" id="DAZ96468.1"/>
    </source>
</evidence>
<gene>
    <name evidence="7" type="ORF">N0F65_006514</name>
    <name evidence="6" type="ORF">N0F65_012869</name>
</gene>
<dbReference type="InterPro" id="IPR017946">
    <property type="entry name" value="PLC-like_Pdiesterase_TIM-brl"/>
</dbReference>
<name>A0AAV2YHR0_9STRA</name>
<dbReference type="EMBL" id="DAKRPA010000300">
    <property type="protein sequence ID" value="DAZ93661.1"/>
    <property type="molecule type" value="Genomic_DNA"/>
</dbReference>
<feature type="chain" id="PRO_5044714386" evidence="5">
    <location>
        <begin position="28"/>
        <end position="798"/>
    </location>
</feature>
<dbReference type="PANTHER" id="PTHR35518">
    <property type="entry name" value="MAINTENANCE OF TELOMOERE CAPPING"/>
    <property type="match status" value="1"/>
</dbReference>